<dbReference type="Proteomes" id="UP000033203">
    <property type="component" value="Unassembled WGS sequence"/>
</dbReference>
<proteinExistence type="predicted"/>
<keyword evidence="2" id="KW-0456">Lyase</keyword>
<dbReference type="InterPro" id="IPR029068">
    <property type="entry name" value="Glyas_Bleomycin-R_OHBP_Dase"/>
</dbReference>
<dbReference type="AlphaFoldDB" id="A0A0D1M6H6"/>
<comment type="caution">
    <text evidence="2">The sequence shown here is derived from an EMBL/GenBank/DDBJ whole genome shotgun (WGS) entry which is preliminary data.</text>
</comment>
<evidence type="ECO:0000259" key="1">
    <source>
        <dbReference type="PROSITE" id="PS51819"/>
    </source>
</evidence>
<gene>
    <name evidence="2" type="ORF">SR41_10065</name>
</gene>
<organism evidence="2 3">
    <name type="scientific">Sphingomonas melonis</name>
    <dbReference type="NCBI Taxonomy" id="152682"/>
    <lineage>
        <taxon>Bacteria</taxon>
        <taxon>Pseudomonadati</taxon>
        <taxon>Pseudomonadota</taxon>
        <taxon>Alphaproteobacteria</taxon>
        <taxon>Sphingomonadales</taxon>
        <taxon>Sphingomonadaceae</taxon>
        <taxon>Sphingomonas</taxon>
    </lineage>
</organism>
<dbReference type="PANTHER" id="PTHR35006">
    <property type="entry name" value="GLYOXALASE FAMILY PROTEIN (AFU_ORTHOLOGUE AFUA_5G14830)"/>
    <property type="match status" value="1"/>
</dbReference>
<dbReference type="GO" id="GO:0016829">
    <property type="term" value="F:lyase activity"/>
    <property type="evidence" value="ECO:0007669"/>
    <property type="project" value="UniProtKB-KW"/>
</dbReference>
<dbReference type="PATRIC" id="fig|1549858.7.peg.1043"/>
<dbReference type="SUPFAM" id="SSF54593">
    <property type="entry name" value="Glyoxalase/Bleomycin resistance protein/Dihydroxybiphenyl dioxygenase"/>
    <property type="match status" value="1"/>
</dbReference>
<feature type="domain" description="VOC" evidence="1">
    <location>
        <begin position="1"/>
        <end position="129"/>
    </location>
</feature>
<accession>A0A0D1M6H6</accession>
<evidence type="ECO:0000313" key="2">
    <source>
        <dbReference type="EMBL" id="KIU27665.1"/>
    </source>
</evidence>
<dbReference type="EMBL" id="JXTP01000041">
    <property type="protein sequence ID" value="KIU27665.1"/>
    <property type="molecule type" value="Genomic_DNA"/>
</dbReference>
<evidence type="ECO:0000313" key="3">
    <source>
        <dbReference type="Proteomes" id="UP000033203"/>
    </source>
</evidence>
<dbReference type="PROSITE" id="PS51819">
    <property type="entry name" value="VOC"/>
    <property type="match status" value="1"/>
</dbReference>
<dbReference type="InterPro" id="IPR037523">
    <property type="entry name" value="VOC_core"/>
</dbReference>
<dbReference type="Pfam" id="PF00903">
    <property type="entry name" value="Glyoxalase"/>
    <property type="match status" value="1"/>
</dbReference>
<dbReference type="PANTHER" id="PTHR35006:SF1">
    <property type="entry name" value="BLL2941 PROTEIN"/>
    <property type="match status" value="1"/>
</dbReference>
<dbReference type="CDD" id="cd07262">
    <property type="entry name" value="VOC_like"/>
    <property type="match status" value="1"/>
</dbReference>
<dbReference type="Gene3D" id="3.10.180.10">
    <property type="entry name" value="2,3-Dihydroxybiphenyl 1,2-Dioxygenase, domain 1"/>
    <property type="match status" value="1"/>
</dbReference>
<reference evidence="2 3" key="1">
    <citation type="submission" date="2015-01" db="EMBL/GenBank/DDBJ databases">
        <title>Genome of Sphingomonas taxi strain 30a.</title>
        <authorList>
            <person name="Eevers N."/>
            <person name="Van Hamme J."/>
            <person name="Bottos E."/>
            <person name="Weyens N."/>
            <person name="Vangronsveld J."/>
        </authorList>
    </citation>
    <scope>NUCLEOTIDE SEQUENCE [LARGE SCALE GENOMIC DNA]</scope>
    <source>
        <strain evidence="2 3">30a</strain>
    </source>
</reference>
<protein>
    <submittedName>
        <fullName evidence="2">Lactoylglutathione lyase</fullName>
    </submittedName>
</protein>
<sequence length="130" mass="13750">MFSHVTVGVSDLDRAAAFYDAVLAPLGLVQRAVVPDGGPPSRCWHIPGVNLPRLSTYRPFDGRPCSAANGGMVAFLAPSPEAVKDAYAGGLRQGGVDEGPPGPRPHYGLDYFGGYLRDPDGNKIHLVHRG</sequence>
<dbReference type="InterPro" id="IPR004360">
    <property type="entry name" value="Glyas_Fos-R_dOase_dom"/>
</dbReference>
<name>A0A0D1M6H6_9SPHN</name>